<protein>
    <recommendedName>
        <fullName evidence="3">HTH cro/C1-type domain-containing protein</fullName>
    </recommendedName>
</protein>
<evidence type="ECO:0008006" key="3">
    <source>
        <dbReference type="Google" id="ProtNLM"/>
    </source>
</evidence>
<organism evidence="1 2">
    <name type="scientific">Deinococcus humi</name>
    <dbReference type="NCBI Taxonomy" id="662880"/>
    <lineage>
        <taxon>Bacteria</taxon>
        <taxon>Thermotogati</taxon>
        <taxon>Deinococcota</taxon>
        <taxon>Deinococci</taxon>
        <taxon>Deinococcales</taxon>
        <taxon>Deinococcaceae</taxon>
        <taxon>Deinococcus</taxon>
    </lineage>
</organism>
<dbReference type="InterPro" id="IPR010982">
    <property type="entry name" value="Lambda_DNA-bd_dom_sf"/>
</dbReference>
<sequence length="93" mass="10632">MRQASALRRLTQQSNIIAERLRLARRLHDPPLTLEATSQRIKAVSGYSITKHMLIKIENNQRSVYDYEVRAFAEALGVDVRFLLGITDQPVPD</sequence>
<keyword evidence="2" id="KW-1185">Reference proteome</keyword>
<name>A0A7W8JWH3_9DEIO</name>
<gene>
    <name evidence="1" type="ORF">HNQ08_003635</name>
</gene>
<reference evidence="1 2" key="1">
    <citation type="submission" date="2020-08" db="EMBL/GenBank/DDBJ databases">
        <title>Genomic Encyclopedia of Type Strains, Phase IV (KMG-IV): sequencing the most valuable type-strain genomes for metagenomic binning, comparative biology and taxonomic classification.</title>
        <authorList>
            <person name="Goeker M."/>
        </authorList>
    </citation>
    <scope>NUCLEOTIDE SEQUENCE [LARGE SCALE GENOMIC DNA]</scope>
    <source>
        <strain evidence="1 2">DSM 27939</strain>
    </source>
</reference>
<proteinExistence type="predicted"/>
<dbReference type="AlphaFoldDB" id="A0A7W8JWH3"/>
<dbReference type="Gene3D" id="1.10.260.40">
    <property type="entry name" value="lambda repressor-like DNA-binding domains"/>
    <property type="match status" value="1"/>
</dbReference>
<dbReference type="EMBL" id="JACHFL010000011">
    <property type="protein sequence ID" value="MBB5364522.1"/>
    <property type="molecule type" value="Genomic_DNA"/>
</dbReference>
<accession>A0A7W8JWH3</accession>
<evidence type="ECO:0000313" key="2">
    <source>
        <dbReference type="Proteomes" id="UP000552709"/>
    </source>
</evidence>
<comment type="caution">
    <text evidence="1">The sequence shown here is derived from an EMBL/GenBank/DDBJ whole genome shotgun (WGS) entry which is preliminary data.</text>
</comment>
<dbReference type="GO" id="GO:0003677">
    <property type="term" value="F:DNA binding"/>
    <property type="evidence" value="ECO:0007669"/>
    <property type="project" value="InterPro"/>
</dbReference>
<dbReference type="RefSeq" id="WP_229790218.1">
    <property type="nucleotide sequence ID" value="NZ_JACHFL010000011.1"/>
</dbReference>
<evidence type="ECO:0000313" key="1">
    <source>
        <dbReference type="EMBL" id="MBB5364522.1"/>
    </source>
</evidence>
<dbReference type="Proteomes" id="UP000552709">
    <property type="component" value="Unassembled WGS sequence"/>
</dbReference>
<dbReference type="SUPFAM" id="SSF47413">
    <property type="entry name" value="lambda repressor-like DNA-binding domains"/>
    <property type="match status" value="1"/>
</dbReference>